<keyword evidence="2" id="KW-1185">Reference proteome</keyword>
<protein>
    <submittedName>
        <fullName evidence="1">Uncharacterized protein</fullName>
    </submittedName>
</protein>
<accession>A0ABD1WQA6</accession>
<gene>
    <name evidence="1" type="ORF">Fot_05385</name>
</gene>
<sequence length="125" mass="14502">MGLIELRRIDASRENTSTMSKNPNVMYLPNAITFFPTKFVFNFKLHYTFLGLDPRRNLQRLGPMGLGVQHKVSQLRQTKFWTPKTLAPRTLDEVNRGLYLNWLSSFSYPTVHFCAQRTVLKVIAP</sequence>
<proteinExistence type="predicted"/>
<evidence type="ECO:0000313" key="2">
    <source>
        <dbReference type="Proteomes" id="UP001604277"/>
    </source>
</evidence>
<name>A0ABD1WQA6_9LAMI</name>
<evidence type="ECO:0000313" key="1">
    <source>
        <dbReference type="EMBL" id="KAL2551766.1"/>
    </source>
</evidence>
<comment type="caution">
    <text evidence="1">The sequence shown here is derived from an EMBL/GenBank/DDBJ whole genome shotgun (WGS) entry which is preliminary data.</text>
</comment>
<dbReference type="AlphaFoldDB" id="A0ABD1WQA6"/>
<dbReference type="EMBL" id="JBFOLJ010000002">
    <property type="protein sequence ID" value="KAL2551766.1"/>
    <property type="molecule type" value="Genomic_DNA"/>
</dbReference>
<dbReference type="Proteomes" id="UP001604277">
    <property type="component" value="Unassembled WGS sequence"/>
</dbReference>
<organism evidence="1 2">
    <name type="scientific">Forsythia ovata</name>
    <dbReference type="NCBI Taxonomy" id="205694"/>
    <lineage>
        <taxon>Eukaryota</taxon>
        <taxon>Viridiplantae</taxon>
        <taxon>Streptophyta</taxon>
        <taxon>Embryophyta</taxon>
        <taxon>Tracheophyta</taxon>
        <taxon>Spermatophyta</taxon>
        <taxon>Magnoliopsida</taxon>
        <taxon>eudicotyledons</taxon>
        <taxon>Gunneridae</taxon>
        <taxon>Pentapetalae</taxon>
        <taxon>asterids</taxon>
        <taxon>lamiids</taxon>
        <taxon>Lamiales</taxon>
        <taxon>Oleaceae</taxon>
        <taxon>Forsythieae</taxon>
        <taxon>Forsythia</taxon>
    </lineage>
</organism>
<reference evidence="2" key="1">
    <citation type="submission" date="2024-07" db="EMBL/GenBank/DDBJ databases">
        <title>Two chromosome-level genome assemblies of Korean endemic species Abeliophyllum distichum and Forsythia ovata (Oleaceae).</title>
        <authorList>
            <person name="Jang H."/>
        </authorList>
    </citation>
    <scope>NUCLEOTIDE SEQUENCE [LARGE SCALE GENOMIC DNA]</scope>
</reference>